<dbReference type="RefSeq" id="WP_126806796.1">
    <property type="nucleotide sequence ID" value="NZ_NGKA01000002.1"/>
</dbReference>
<sequence>MNLETLHHKFEFTPTEKIILAFLNDHQSSLSNLTIREAAQQCYTSPSTIIKLAKKMNLSGYSELIYKIKENSLADGIEENQHTTDSFRVAPITESQQKAFNTILENYRQKPIMLIASGFSQILVEYINEALLLNGIRSIKNTHLELLHPERKDDVLLIIVSESGETTRVKELAAMARKNDFTLISFTGNPLSTVHKSSTLAITTNTFKGFQEDRYEPKYFYGSVLILFETLLSNYLKSVPL</sequence>
<dbReference type="GO" id="GO:0003677">
    <property type="term" value="F:DNA binding"/>
    <property type="evidence" value="ECO:0007669"/>
    <property type="project" value="InterPro"/>
</dbReference>
<dbReference type="InterPro" id="IPR009057">
    <property type="entry name" value="Homeodomain-like_sf"/>
</dbReference>
<dbReference type="InterPro" id="IPR047640">
    <property type="entry name" value="RpiR-like"/>
</dbReference>
<dbReference type="InterPro" id="IPR001347">
    <property type="entry name" value="SIS_dom"/>
</dbReference>
<comment type="caution">
    <text evidence="2">The sequence shown here is derived from an EMBL/GenBank/DDBJ whole genome shotgun (WGS) entry which is preliminary data.</text>
</comment>
<dbReference type="AlphaFoldDB" id="A0A430B4A5"/>
<protein>
    <recommendedName>
        <fullName evidence="1">HTH rpiR-type domain-containing protein</fullName>
    </recommendedName>
</protein>
<keyword evidence="3" id="KW-1185">Reference proteome</keyword>
<evidence type="ECO:0000259" key="1">
    <source>
        <dbReference type="PROSITE" id="PS51071"/>
    </source>
</evidence>
<accession>A0A430B4A5</accession>
<gene>
    <name evidence="2" type="ORF">CBF29_02140</name>
</gene>
<dbReference type="Proteomes" id="UP000287605">
    <property type="component" value="Unassembled WGS sequence"/>
</dbReference>
<dbReference type="Gene3D" id="1.10.10.10">
    <property type="entry name" value="Winged helix-like DNA-binding domain superfamily/Winged helix DNA-binding domain"/>
    <property type="match status" value="1"/>
</dbReference>
<dbReference type="PROSITE" id="PS51071">
    <property type="entry name" value="HTH_RPIR"/>
    <property type="match status" value="1"/>
</dbReference>
<reference evidence="2 3" key="1">
    <citation type="submission" date="2017-05" db="EMBL/GenBank/DDBJ databases">
        <title>Vagococcus spp. assemblies.</title>
        <authorList>
            <person name="Gulvik C.A."/>
        </authorList>
    </citation>
    <scope>NUCLEOTIDE SEQUENCE [LARGE SCALE GENOMIC DNA]</scope>
    <source>
        <strain evidence="2 3">CCUG 51432</strain>
    </source>
</reference>
<dbReference type="Gene3D" id="3.40.50.10490">
    <property type="entry name" value="Glucose-6-phosphate isomerase like protein, domain 1"/>
    <property type="match status" value="1"/>
</dbReference>
<dbReference type="Pfam" id="PF01418">
    <property type="entry name" value="HTH_6"/>
    <property type="match status" value="1"/>
</dbReference>
<dbReference type="Pfam" id="PF01380">
    <property type="entry name" value="SIS"/>
    <property type="match status" value="1"/>
</dbReference>
<dbReference type="GO" id="GO:1901135">
    <property type="term" value="P:carbohydrate derivative metabolic process"/>
    <property type="evidence" value="ECO:0007669"/>
    <property type="project" value="InterPro"/>
</dbReference>
<dbReference type="GO" id="GO:0003700">
    <property type="term" value="F:DNA-binding transcription factor activity"/>
    <property type="evidence" value="ECO:0007669"/>
    <property type="project" value="InterPro"/>
</dbReference>
<evidence type="ECO:0000313" key="3">
    <source>
        <dbReference type="Proteomes" id="UP000287605"/>
    </source>
</evidence>
<dbReference type="OrthoDB" id="6590756at2"/>
<dbReference type="SUPFAM" id="SSF53697">
    <property type="entry name" value="SIS domain"/>
    <property type="match status" value="1"/>
</dbReference>
<dbReference type="SUPFAM" id="SSF46689">
    <property type="entry name" value="Homeodomain-like"/>
    <property type="match status" value="1"/>
</dbReference>
<organism evidence="2 3">
    <name type="scientific">Vagococcus elongatus</name>
    <dbReference type="NCBI Taxonomy" id="180344"/>
    <lineage>
        <taxon>Bacteria</taxon>
        <taxon>Bacillati</taxon>
        <taxon>Bacillota</taxon>
        <taxon>Bacilli</taxon>
        <taxon>Lactobacillales</taxon>
        <taxon>Enterococcaceae</taxon>
        <taxon>Vagococcus</taxon>
    </lineage>
</organism>
<dbReference type="EMBL" id="NGKA01000002">
    <property type="protein sequence ID" value="RSU15155.1"/>
    <property type="molecule type" value="Genomic_DNA"/>
</dbReference>
<evidence type="ECO:0000313" key="2">
    <source>
        <dbReference type="EMBL" id="RSU15155.1"/>
    </source>
</evidence>
<dbReference type="InterPro" id="IPR046348">
    <property type="entry name" value="SIS_dom_sf"/>
</dbReference>
<dbReference type="PANTHER" id="PTHR30514">
    <property type="entry name" value="GLUCOKINASE"/>
    <property type="match status" value="1"/>
</dbReference>
<name>A0A430B4A5_9ENTE</name>
<dbReference type="InterPro" id="IPR000281">
    <property type="entry name" value="HTH_RpiR"/>
</dbReference>
<dbReference type="PANTHER" id="PTHR30514:SF21">
    <property type="entry name" value="RPIR-FAMILY TRANSCRIPTIONAL REGULATOR"/>
    <property type="match status" value="1"/>
</dbReference>
<proteinExistence type="predicted"/>
<dbReference type="InterPro" id="IPR036388">
    <property type="entry name" value="WH-like_DNA-bd_sf"/>
</dbReference>
<dbReference type="GO" id="GO:0097367">
    <property type="term" value="F:carbohydrate derivative binding"/>
    <property type="evidence" value="ECO:0007669"/>
    <property type="project" value="InterPro"/>
</dbReference>
<feature type="domain" description="HTH rpiR-type" evidence="1">
    <location>
        <begin position="1"/>
        <end position="75"/>
    </location>
</feature>